<dbReference type="InterPro" id="IPR036890">
    <property type="entry name" value="HATPase_C_sf"/>
</dbReference>
<keyword evidence="6" id="KW-0902">Two-component regulatory system</keyword>
<evidence type="ECO:0000256" key="7">
    <source>
        <dbReference type="ARBA" id="ARBA00023136"/>
    </source>
</evidence>
<dbReference type="SMART" id="SM00388">
    <property type="entry name" value="HisKA"/>
    <property type="match status" value="1"/>
</dbReference>
<dbReference type="NCBIfam" id="TIGR00229">
    <property type="entry name" value="sensory_box"/>
    <property type="match status" value="1"/>
</dbReference>
<evidence type="ECO:0000259" key="11">
    <source>
        <dbReference type="PROSITE" id="PS50113"/>
    </source>
</evidence>
<evidence type="ECO:0000313" key="12">
    <source>
        <dbReference type="EMBL" id="OGN33969.1"/>
    </source>
</evidence>
<evidence type="ECO:0000256" key="3">
    <source>
        <dbReference type="ARBA" id="ARBA00022553"/>
    </source>
</evidence>
<evidence type="ECO:0000256" key="2">
    <source>
        <dbReference type="ARBA" id="ARBA00012438"/>
    </source>
</evidence>
<dbReference type="PRINTS" id="PR00344">
    <property type="entry name" value="BCTRLSENSOR"/>
</dbReference>
<dbReference type="InterPro" id="IPR004358">
    <property type="entry name" value="Sig_transdc_His_kin-like_C"/>
</dbReference>
<dbReference type="CDD" id="cd00082">
    <property type="entry name" value="HisKA"/>
    <property type="match status" value="1"/>
</dbReference>
<dbReference type="GO" id="GO:0005886">
    <property type="term" value="C:plasma membrane"/>
    <property type="evidence" value="ECO:0007669"/>
    <property type="project" value="TreeGrafter"/>
</dbReference>
<dbReference type="InterPro" id="IPR035965">
    <property type="entry name" value="PAS-like_dom_sf"/>
</dbReference>
<dbReference type="Gene3D" id="1.10.287.130">
    <property type="match status" value="1"/>
</dbReference>
<dbReference type="InterPro" id="IPR000014">
    <property type="entry name" value="PAS"/>
</dbReference>
<evidence type="ECO:0000313" key="13">
    <source>
        <dbReference type="Proteomes" id="UP000177745"/>
    </source>
</evidence>
<evidence type="ECO:0000256" key="1">
    <source>
        <dbReference type="ARBA" id="ARBA00000085"/>
    </source>
</evidence>
<dbReference type="Pfam" id="PF13426">
    <property type="entry name" value="PAS_9"/>
    <property type="match status" value="1"/>
</dbReference>
<dbReference type="InterPro" id="IPR050351">
    <property type="entry name" value="BphY/WalK/GraS-like"/>
</dbReference>
<dbReference type="InterPro" id="IPR005467">
    <property type="entry name" value="His_kinase_dom"/>
</dbReference>
<dbReference type="AlphaFoldDB" id="A0A1F8HAG8"/>
<name>A0A1F8HAG8_9BACT</name>
<dbReference type="Gene3D" id="3.30.450.20">
    <property type="entry name" value="PAS domain"/>
    <property type="match status" value="2"/>
</dbReference>
<keyword evidence="7 8" id="KW-0472">Membrane</keyword>
<reference evidence="12 13" key="1">
    <citation type="journal article" date="2016" name="Nat. Commun.">
        <title>Thousands of microbial genomes shed light on interconnected biogeochemical processes in an aquifer system.</title>
        <authorList>
            <person name="Anantharaman K."/>
            <person name="Brown C.T."/>
            <person name="Hug L.A."/>
            <person name="Sharon I."/>
            <person name="Castelle C.J."/>
            <person name="Probst A.J."/>
            <person name="Thomas B.C."/>
            <person name="Singh A."/>
            <person name="Wilkins M.J."/>
            <person name="Karaoz U."/>
            <person name="Brodie E.L."/>
            <person name="Williams K.H."/>
            <person name="Hubbard S.S."/>
            <person name="Banfield J.F."/>
        </authorList>
    </citation>
    <scope>NUCLEOTIDE SEQUENCE [LARGE SCALE GENOMIC DNA]</scope>
</reference>
<dbReference type="PANTHER" id="PTHR45453:SF1">
    <property type="entry name" value="PHOSPHATE REGULON SENSOR PROTEIN PHOR"/>
    <property type="match status" value="1"/>
</dbReference>
<dbReference type="Pfam" id="PF02518">
    <property type="entry name" value="HATPase_c"/>
    <property type="match status" value="1"/>
</dbReference>
<dbReference type="EC" id="2.7.13.3" evidence="2"/>
<dbReference type="PROSITE" id="PS50112">
    <property type="entry name" value="PAS"/>
    <property type="match status" value="2"/>
</dbReference>
<dbReference type="InterPro" id="IPR036097">
    <property type="entry name" value="HisK_dim/P_sf"/>
</dbReference>
<keyword evidence="4" id="KW-0808">Transferase</keyword>
<dbReference type="Gene3D" id="3.30.565.10">
    <property type="entry name" value="Histidine kinase-like ATPase, C-terminal domain"/>
    <property type="match status" value="1"/>
</dbReference>
<gene>
    <name evidence="12" type="ORF">A3G51_00560</name>
</gene>
<dbReference type="Proteomes" id="UP000177745">
    <property type="component" value="Unassembled WGS sequence"/>
</dbReference>
<dbReference type="InterPro" id="IPR003594">
    <property type="entry name" value="HATPase_dom"/>
</dbReference>
<dbReference type="InterPro" id="IPR001610">
    <property type="entry name" value="PAC"/>
</dbReference>
<protein>
    <recommendedName>
        <fullName evidence="2">histidine kinase</fullName>
        <ecNumber evidence="2">2.7.13.3</ecNumber>
    </recommendedName>
</protein>
<dbReference type="CDD" id="cd00075">
    <property type="entry name" value="HATPase"/>
    <property type="match status" value="1"/>
</dbReference>
<dbReference type="InterPro" id="IPR013767">
    <property type="entry name" value="PAS_fold"/>
</dbReference>
<comment type="caution">
    <text evidence="12">The sequence shown here is derived from an EMBL/GenBank/DDBJ whole genome shotgun (WGS) entry which is preliminary data.</text>
</comment>
<dbReference type="SMART" id="SM00091">
    <property type="entry name" value="PAS"/>
    <property type="match status" value="2"/>
</dbReference>
<dbReference type="PROSITE" id="PS50113">
    <property type="entry name" value="PAC"/>
    <property type="match status" value="1"/>
</dbReference>
<proteinExistence type="predicted"/>
<dbReference type="InterPro" id="IPR000700">
    <property type="entry name" value="PAS-assoc_C"/>
</dbReference>
<comment type="catalytic activity">
    <reaction evidence="1">
        <text>ATP + protein L-histidine = ADP + protein N-phospho-L-histidine.</text>
        <dbReference type="EC" id="2.7.13.3"/>
    </reaction>
</comment>
<keyword evidence="3" id="KW-0597">Phosphoprotein</keyword>
<dbReference type="Pfam" id="PF00989">
    <property type="entry name" value="PAS"/>
    <property type="match status" value="1"/>
</dbReference>
<evidence type="ECO:0000259" key="9">
    <source>
        <dbReference type="PROSITE" id="PS50109"/>
    </source>
</evidence>
<dbReference type="PROSITE" id="PS50109">
    <property type="entry name" value="HIS_KIN"/>
    <property type="match status" value="1"/>
</dbReference>
<dbReference type="PANTHER" id="PTHR45453">
    <property type="entry name" value="PHOSPHATE REGULON SENSOR PROTEIN PHOR"/>
    <property type="match status" value="1"/>
</dbReference>
<evidence type="ECO:0000259" key="10">
    <source>
        <dbReference type="PROSITE" id="PS50112"/>
    </source>
</evidence>
<dbReference type="InterPro" id="IPR003661">
    <property type="entry name" value="HisK_dim/P_dom"/>
</dbReference>
<dbReference type="GO" id="GO:0016036">
    <property type="term" value="P:cellular response to phosphate starvation"/>
    <property type="evidence" value="ECO:0007669"/>
    <property type="project" value="TreeGrafter"/>
</dbReference>
<dbReference type="EMBL" id="MGKY01000008">
    <property type="protein sequence ID" value="OGN33969.1"/>
    <property type="molecule type" value="Genomic_DNA"/>
</dbReference>
<feature type="transmembrane region" description="Helical" evidence="8">
    <location>
        <begin position="260"/>
        <end position="282"/>
    </location>
</feature>
<dbReference type="GO" id="GO:0000155">
    <property type="term" value="F:phosphorelay sensor kinase activity"/>
    <property type="evidence" value="ECO:0007669"/>
    <property type="project" value="InterPro"/>
</dbReference>
<feature type="domain" description="PAS" evidence="10">
    <location>
        <begin position="164"/>
        <end position="219"/>
    </location>
</feature>
<keyword evidence="5" id="KW-0418">Kinase</keyword>
<organism evidence="12 13">
    <name type="scientific">Candidatus Yanofskybacteria bacterium RIFCSPLOWO2_12_FULL_43_11b</name>
    <dbReference type="NCBI Taxonomy" id="1802710"/>
    <lineage>
        <taxon>Bacteria</taxon>
        <taxon>Candidatus Yanofskyibacteriota</taxon>
    </lineage>
</organism>
<evidence type="ECO:0000256" key="6">
    <source>
        <dbReference type="ARBA" id="ARBA00023012"/>
    </source>
</evidence>
<dbReference type="SUPFAM" id="SSF47384">
    <property type="entry name" value="Homodimeric domain of signal transducing histidine kinase"/>
    <property type="match status" value="1"/>
</dbReference>
<feature type="domain" description="PAS" evidence="10">
    <location>
        <begin position="31"/>
        <end position="77"/>
    </location>
</feature>
<dbReference type="Pfam" id="PF00512">
    <property type="entry name" value="HisKA"/>
    <property type="match status" value="1"/>
</dbReference>
<dbReference type="SMART" id="SM00086">
    <property type="entry name" value="PAC"/>
    <property type="match status" value="2"/>
</dbReference>
<feature type="transmembrane region" description="Helical" evidence="8">
    <location>
        <begin position="6"/>
        <end position="24"/>
    </location>
</feature>
<accession>A0A1F8HAG8</accession>
<keyword evidence="8" id="KW-1133">Transmembrane helix</keyword>
<dbReference type="CDD" id="cd00130">
    <property type="entry name" value="PAS"/>
    <property type="match status" value="2"/>
</dbReference>
<dbReference type="SUPFAM" id="SSF55874">
    <property type="entry name" value="ATPase domain of HSP90 chaperone/DNA topoisomerase II/histidine kinase"/>
    <property type="match status" value="1"/>
</dbReference>
<evidence type="ECO:0000256" key="4">
    <source>
        <dbReference type="ARBA" id="ARBA00022679"/>
    </source>
</evidence>
<feature type="domain" description="PAC" evidence="11">
    <location>
        <begin position="104"/>
        <end position="156"/>
    </location>
</feature>
<evidence type="ECO:0000256" key="8">
    <source>
        <dbReference type="SAM" id="Phobius"/>
    </source>
</evidence>
<dbReference type="SMART" id="SM00387">
    <property type="entry name" value="HATPase_c"/>
    <property type="match status" value="1"/>
</dbReference>
<evidence type="ECO:0000256" key="5">
    <source>
        <dbReference type="ARBA" id="ARBA00022777"/>
    </source>
</evidence>
<dbReference type="SUPFAM" id="SSF55785">
    <property type="entry name" value="PYP-like sensor domain (PAS domain)"/>
    <property type="match status" value="2"/>
</dbReference>
<dbReference type="GO" id="GO:0004721">
    <property type="term" value="F:phosphoprotein phosphatase activity"/>
    <property type="evidence" value="ECO:0007669"/>
    <property type="project" value="TreeGrafter"/>
</dbReference>
<dbReference type="GO" id="GO:0006355">
    <property type="term" value="P:regulation of DNA-templated transcription"/>
    <property type="evidence" value="ECO:0007669"/>
    <property type="project" value="InterPro"/>
</dbReference>
<feature type="domain" description="Histidine kinase" evidence="9">
    <location>
        <begin position="301"/>
        <end position="521"/>
    </location>
</feature>
<sequence length="527" mass="59193">MNIFFIIPAVISIAVFLWILISRFKKSADQDVKKYLLALESASNHIIITDVNGMILYANKGAEKMTGYNLEEMKGNTPRLWGGLMPGEFYKKLWQTKKDKLQVFSGEIKNRRKNQDEYFALMRISPIIDQKGNLTGFVSTEEDITERKQKEEELRVEKNKLVEAKAKNEAILASMGDGLFAVDREGRVIMINAQAERLLGVLKNNVLDKYYYEAWHMENEKGAAIPLEKRPVQVVLSTGKRTETMTPADYVYVRKGDTRLAVAFTITPILVGGAVSGAVVVFRDGTMEKEIDRAKSEFISIVSHQLRTPVSGLGWLTEELEFDSKNLTSKQKKYVKDLVTLSKRLIGLIEDLVNFSKIELKTPAISEIKSIEINDFIGEFVKEMEAYAALKKHTIILKKEVSGPLIVETSEKALSKVLQNLISNAIDYSPKNTPVMINADKADGFVKILISSKGTAISKEEQSHLFEKFYRTEEAKKIKPEGMGLGLYIAKVIIEEAGGKVGLGSADSEEVVFWFTIPLKEAMINKN</sequence>
<keyword evidence="8" id="KW-0812">Transmembrane</keyword>